<comment type="caution">
    <text evidence="1">The sequence shown here is derived from an EMBL/GenBank/DDBJ whole genome shotgun (WGS) entry which is preliminary data.</text>
</comment>
<dbReference type="Proteomes" id="UP000699042">
    <property type="component" value="Unassembled WGS sequence"/>
</dbReference>
<sequence>MKNEAHRWLLAFSYDANTRSPQSACRWDPSSPQEAPRWLQLASPSEHILIGIGRLGAVLLRLSHVKQFSQASGIAMLTRV</sequence>
<keyword evidence="2" id="KW-1185">Reference proteome</keyword>
<accession>A0A9P7QUJ8</accession>
<gene>
    <name evidence="1" type="ORF">JMJ77_012264</name>
</gene>
<name>A0A9P7QUJ8_9PEZI</name>
<reference evidence="1" key="1">
    <citation type="submission" date="2021-05" db="EMBL/GenBank/DDBJ databases">
        <title>Comparative genomics of three Colletotrichum scovillei strains and genetic complementation revealed genes involved fungal growth and virulence on chili pepper.</title>
        <authorList>
            <person name="Hsieh D.-K."/>
            <person name="Chuang S.-C."/>
            <person name="Chen C.-Y."/>
            <person name="Chao Y.-T."/>
            <person name="Lu M.-Y.J."/>
            <person name="Lee M.-H."/>
            <person name="Shih M.-C."/>
        </authorList>
    </citation>
    <scope>NUCLEOTIDE SEQUENCE</scope>
    <source>
        <strain evidence="1">Coll-153</strain>
    </source>
</reference>
<proteinExistence type="predicted"/>
<organism evidence="1 2">
    <name type="scientific">Colletotrichum scovillei</name>
    <dbReference type="NCBI Taxonomy" id="1209932"/>
    <lineage>
        <taxon>Eukaryota</taxon>
        <taxon>Fungi</taxon>
        <taxon>Dikarya</taxon>
        <taxon>Ascomycota</taxon>
        <taxon>Pezizomycotina</taxon>
        <taxon>Sordariomycetes</taxon>
        <taxon>Hypocreomycetidae</taxon>
        <taxon>Glomerellales</taxon>
        <taxon>Glomerellaceae</taxon>
        <taxon>Colletotrichum</taxon>
        <taxon>Colletotrichum acutatum species complex</taxon>
    </lineage>
</organism>
<protein>
    <submittedName>
        <fullName evidence="1">Uncharacterized protein</fullName>
    </submittedName>
</protein>
<evidence type="ECO:0000313" key="1">
    <source>
        <dbReference type="EMBL" id="KAG7041746.1"/>
    </source>
</evidence>
<dbReference type="AlphaFoldDB" id="A0A9P7QUJ8"/>
<evidence type="ECO:0000313" key="2">
    <source>
        <dbReference type="Proteomes" id="UP000699042"/>
    </source>
</evidence>
<dbReference type="EMBL" id="JAESDN010000014">
    <property type="protein sequence ID" value="KAG7041746.1"/>
    <property type="molecule type" value="Genomic_DNA"/>
</dbReference>